<keyword evidence="1" id="KW-0812">Transmembrane</keyword>
<name>A0A3E1Q894_9FLAO</name>
<keyword evidence="1" id="KW-1133">Transmembrane helix</keyword>
<reference evidence="2 3" key="1">
    <citation type="journal article" date="2007" name="Int. J. Syst. Evol. Microbiol.">
        <title>Marixanthomonas ophiurae gen. nov., sp. nov., a marine bacterium of the family Flavobacteriaceae isolated from a deep-sea brittle star.</title>
        <authorList>
            <person name="Romanenko L.A."/>
            <person name="Uchino M."/>
            <person name="Frolova G.M."/>
            <person name="Mikhailov V.V."/>
        </authorList>
    </citation>
    <scope>NUCLEOTIDE SEQUENCE [LARGE SCALE GENOMIC DNA]</scope>
    <source>
        <strain evidence="2 3">KMM 3046</strain>
    </source>
</reference>
<dbReference type="SUPFAM" id="SSF48452">
    <property type="entry name" value="TPR-like"/>
    <property type="match status" value="1"/>
</dbReference>
<sequence length="191" mass="22501">MKNINQTYSVVYNNHEFKDPNRFISMVEPIKEKLLELDSKSDDFEKGKRLISDFSLNKSYKKFEKEALPYLYKAIELQSYNSKKPELNAIQKALILRTGQILFEQKRYLKSLKYFKKLVKSFPEDSEFKNWYNLALKKTTKPIDTIFLTGVVICLVVEYVFKIKNDFTLYGLVICVTGTFLTIGLYQLKKK</sequence>
<keyword evidence="1" id="KW-0472">Membrane</keyword>
<protein>
    <recommendedName>
        <fullName evidence="4">Tetratricopeptide repeat protein</fullName>
    </recommendedName>
</protein>
<evidence type="ECO:0008006" key="4">
    <source>
        <dbReference type="Google" id="ProtNLM"/>
    </source>
</evidence>
<evidence type="ECO:0000313" key="3">
    <source>
        <dbReference type="Proteomes" id="UP000261082"/>
    </source>
</evidence>
<evidence type="ECO:0000313" key="2">
    <source>
        <dbReference type="EMBL" id="RFN58367.1"/>
    </source>
</evidence>
<comment type="caution">
    <text evidence="2">The sequence shown here is derived from an EMBL/GenBank/DDBJ whole genome shotgun (WGS) entry which is preliminary data.</text>
</comment>
<feature type="transmembrane region" description="Helical" evidence="1">
    <location>
        <begin position="143"/>
        <end position="161"/>
    </location>
</feature>
<dbReference type="Proteomes" id="UP000261082">
    <property type="component" value="Unassembled WGS sequence"/>
</dbReference>
<feature type="transmembrane region" description="Helical" evidence="1">
    <location>
        <begin position="167"/>
        <end position="188"/>
    </location>
</feature>
<dbReference type="Gene3D" id="1.25.40.10">
    <property type="entry name" value="Tetratricopeptide repeat domain"/>
    <property type="match status" value="1"/>
</dbReference>
<gene>
    <name evidence="2" type="ORF">DZ858_14195</name>
</gene>
<dbReference type="EMBL" id="QVID01000002">
    <property type="protein sequence ID" value="RFN58367.1"/>
    <property type="molecule type" value="Genomic_DNA"/>
</dbReference>
<organism evidence="2 3">
    <name type="scientific">Marixanthomonas ophiurae</name>
    <dbReference type="NCBI Taxonomy" id="387659"/>
    <lineage>
        <taxon>Bacteria</taxon>
        <taxon>Pseudomonadati</taxon>
        <taxon>Bacteroidota</taxon>
        <taxon>Flavobacteriia</taxon>
        <taxon>Flavobacteriales</taxon>
        <taxon>Flavobacteriaceae</taxon>
        <taxon>Marixanthomonas</taxon>
    </lineage>
</organism>
<dbReference type="AlphaFoldDB" id="A0A3E1Q894"/>
<proteinExistence type="predicted"/>
<keyword evidence="3" id="KW-1185">Reference proteome</keyword>
<dbReference type="InterPro" id="IPR011990">
    <property type="entry name" value="TPR-like_helical_dom_sf"/>
</dbReference>
<accession>A0A3E1Q894</accession>
<dbReference type="RefSeq" id="WP_117160315.1">
    <property type="nucleotide sequence ID" value="NZ_QVID01000002.1"/>
</dbReference>
<evidence type="ECO:0000256" key="1">
    <source>
        <dbReference type="SAM" id="Phobius"/>
    </source>
</evidence>